<comment type="caution">
    <text evidence="1">The sequence shown here is derived from an EMBL/GenBank/DDBJ whole genome shotgun (WGS) entry which is preliminary data.</text>
</comment>
<proteinExistence type="predicted"/>
<name>A0A7J6RHY8_PEROL</name>
<organism evidence="1 2">
    <name type="scientific">Perkinsus olseni</name>
    <name type="common">Perkinsus atlanticus</name>
    <dbReference type="NCBI Taxonomy" id="32597"/>
    <lineage>
        <taxon>Eukaryota</taxon>
        <taxon>Sar</taxon>
        <taxon>Alveolata</taxon>
        <taxon>Perkinsozoa</taxon>
        <taxon>Perkinsea</taxon>
        <taxon>Perkinsida</taxon>
        <taxon>Perkinsidae</taxon>
        <taxon>Perkinsus</taxon>
    </lineage>
</organism>
<feature type="non-terminal residue" evidence="1">
    <location>
        <position position="1"/>
    </location>
</feature>
<accession>A0A7J6RHY8</accession>
<dbReference type="Proteomes" id="UP000574390">
    <property type="component" value="Unassembled WGS sequence"/>
</dbReference>
<dbReference type="EMBL" id="JABANM010022040">
    <property type="protein sequence ID" value="KAF4720203.1"/>
    <property type="molecule type" value="Genomic_DNA"/>
</dbReference>
<dbReference type="AlphaFoldDB" id="A0A7J6RHY8"/>
<evidence type="ECO:0000313" key="1">
    <source>
        <dbReference type="EMBL" id="KAF4720203.1"/>
    </source>
</evidence>
<reference evidence="1 2" key="1">
    <citation type="submission" date="2020-04" db="EMBL/GenBank/DDBJ databases">
        <title>Perkinsus olseni comparative genomics.</title>
        <authorList>
            <person name="Bogema D.R."/>
        </authorList>
    </citation>
    <scope>NUCLEOTIDE SEQUENCE [LARGE SCALE GENOMIC DNA]</scope>
    <source>
        <strain evidence="1">ATCC PRA-205</strain>
    </source>
</reference>
<evidence type="ECO:0000313" key="2">
    <source>
        <dbReference type="Proteomes" id="UP000574390"/>
    </source>
</evidence>
<gene>
    <name evidence="1" type="ORF">FOZ62_010663</name>
</gene>
<sequence length="109" mass="12547">PYMLMFAREPPREFVPVTTAYGPLMFDTVVYGEFVERVRAYLDDEVDKAVTRAAQRYRALYDRSAQPAPFYIGARVFLRVPSPENKLAPRWEADWVVTDIVGSQDPVKC</sequence>
<protein>
    <submittedName>
        <fullName evidence="1">Uncharacterized protein</fullName>
    </submittedName>
</protein>